<dbReference type="GO" id="GO:0045324">
    <property type="term" value="P:late endosome to vacuole transport"/>
    <property type="evidence" value="ECO:0007669"/>
    <property type="project" value="TreeGrafter"/>
</dbReference>
<feature type="compositionally biased region" description="Low complexity" evidence="2">
    <location>
        <begin position="79"/>
        <end position="112"/>
    </location>
</feature>
<accession>A0A177A7X3</accession>
<dbReference type="GO" id="GO:0000423">
    <property type="term" value="P:mitophagy"/>
    <property type="evidence" value="ECO:0007669"/>
    <property type="project" value="TreeGrafter"/>
</dbReference>
<dbReference type="AlphaFoldDB" id="A0A177A7X3"/>
<evidence type="ECO:0000256" key="1">
    <source>
        <dbReference type="ARBA" id="ARBA00005965"/>
    </source>
</evidence>
<dbReference type="Gene3D" id="1.10.418.40">
    <property type="entry name" value="Autophagy protein 6/Beclin 1"/>
    <property type="match status" value="1"/>
</dbReference>
<dbReference type="RefSeq" id="XP_024323522.1">
    <property type="nucleotide sequence ID" value="XM_024470196.1"/>
</dbReference>
<dbReference type="GO" id="GO:0000407">
    <property type="term" value="C:phagophore assembly site"/>
    <property type="evidence" value="ECO:0007669"/>
    <property type="project" value="TreeGrafter"/>
</dbReference>
<dbReference type="GO" id="GO:0034272">
    <property type="term" value="C:phosphatidylinositol 3-kinase complex, class III, type II"/>
    <property type="evidence" value="ECO:0007669"/>
    <property type="project" value="TreeGrafter"/>
</dbReference>
<protein>
    <submittedName>
        <fullName evidence="5">Autophagy protein</fullName>
    </submittedName>
</protein>
<name>A0A177A7X3_9PEZI</name>
<evidence type="ECO:0000313" key="5">
    <source>
        <dbReference type="EMBL" id="OAF58237.1"/>
    </source>
</evidence>
<dbReference type="InterPro" id="IPR041691">
    <property type="entry name" value="Atg6/beclin_CC"/>
</dbReference>
<dbReference type="eggNOG" id="KOG2751">
    <property type="taxonomic scope" value="Eukaryota"/>
</dbReference>
<dbReference type="GO" id="GO:0043548">
    <property type="term" value="F:phosphatidylinositol 3-kinase binding"/>
    <property type="evidence" value="ECO:0007669"/>
    <property type="project" value="TreeGrafter"/>
</dbReference>
<dbReference type="GeneID" id="36289659"/>
<evidence type="ECO:0000256" key="2">
    <source>
        <dbReference type="SAM" id="MobiDB-lite"/>
    </source>
</evidence>
<gene>
    <name evidence="5" type="primary">ATG6</name>
    <name evidence="5" type="ORF">VC83_06601</name>
</gene>
<dbReference type="InterPro" id="IPR038274">
    <property type="entry name" value="Atg6/Beclin_C_sf"/>
</dbReference>
<dbReference type="GO" id="GO:0030674">
    <property type="term" value="F:protein-macromolecule adaptor activity"/>
    <property type="evidence" value="ECO:0007669"/>
    <property type="project" value="TreeGrafter"/>
</dbReference>
<comment type="similarity">
    <text evidence="1">Belongs to the beclin family.</text>
</comment>
<feature type="region of interest" description="Disordered" evidence="2">
    <location>
        <begin position="31"/>
        <end position="116"/>
    </location>
</feature>
<dbReference type="Gene3D" id="6.10.250.3110">
    <property type="match status" value="1"/>
</dbReference>
<dbReference type="GO" id="GO:0034271">
    <property type="term" value="C:phosphatidylinositol 3-kinase complex, class III, type I"/>
    <property type="evidence" value="ECO:0007669"/>
    <property type="project" value="TreeGrafter"/>
</dbReference>
<dbReference type="VEuPathDB" id="FungiDB:GMDG_08115"/>
<dbReference type="InterPro" id="IPR040455">
    <property type="entry name" value="Atg6_BARA"/>
</dbReference>
<reference evidence="5" key="1">
    <citation type="submission" date="2016-03" db="EMBL/GenBank/DDBJ databases">
        <title>Updated assembly of Pseudogymnoascus destructans, the fungus causing white-nose syndrome of bats.</title>
        <authorList>
            <person name="Palmer J.M."/>
            <person name="Drees K.P."/>
            <person name="Foster J.T."/>
            <person name="Lindner D.L."/>
        </authorList>
    </citation>
    <scope>NUCLEOTIDE SEQUENCE [LARGE SCALE GENOMIC DNA]</scope>
    <source>
        <strain evidence="5">20631-21</strain>
    </source>
</reference>
<feature type="compositionally biased region" description="Pro residues" evidence="2">
    <location>
        <begin position="36"/>
        <end position="46"/>
    </location>
</feature>
<feature type="domain" description="Atg6 BARA" evidence="3">
    <location>
        <begin position="265"/>
        <end position="437"/>
    </location>
</feature>
<dbReference type="OrthoDB" id="20368at2759"/>
<dbReference type="GO" id="GO:0000045">
    <property type="term" value="P:autophagosome assembly"/>
    <property type="evidence" value="ECO:0007669"/>
    <property type="project" value="TreeGrafter"/>
</dbReference>
<dbReference type="PANTHER" id="PTHR12768">
    <property type="entry name" value="BECLIN 1"/>
    <property type="match status" value="1"/>
</dbReference>
<proteinExistence type="inferred from homology"/>
<evidence type="ECO:0000259" key="4">
    <source>
        <dbReference type="Pfam" id="PF17675"/>
    </source>
</evidence>
<evidence type="ECO:0000259" key="3">
    <source>
        <dbReference type="Pfam" id="PF04111"/>
    </source>
</evidence>
<dbReference type="GO" id="GO:0006995">
    <property type="term" value="P:cellular response to nitrogen starvation"/>
    <property type="evidence" value="ECO:0007669"/>
    <property type="project" value="TreeGrafter"/>
</dbReference>
<organism evidence="5">
    <name type="scientific">Pseudogymnoascus destructans</name>
    <dbReference type="NCBI Taxonomy" id="655981"/>
    <lineage>
        <taxon>Eukaryota</taxon>
        <taxon>Fungi</taxon>
        <taxon>Dikarya</taxon>
        <taxon>Ascomycota</taxon>
        <taxon>Pezizomycotina</taxon>
        <taxon>Leotiomycetes</taxon>
        <taxon>Thelebolales</taxon>
        <taxon>Thelebolaceae</taxon>
        <taxon>Pseudogymnoascus</taxon>
    </lineage>
</organism>
<dbReference type="PANTHER" id="PTHR12768:SF4">
    <property type="entry name" value="BECLIN-1"/>
    <property type="match status" value="1"/>
</dbReference>
<dbReference type="InterPro" id="IPR007243">
    <property type="entry name" value="Atg6/Beclin"/>
</dbReference>
<feature type="domain" description="Atg6/beclin coiled-coil" evidence="4">
    <location>
        <begin position="134"/>
        <end position="262"/>
    </location>
</feature>
<dbReference type="Proteomes" id="UP000077154">
    <property type="component" value="Unassembled WGS sequence"/>
</dbReference>
<dbReference type="Pfam" id="PF17675">
    <property type="entry name" value="APG6_N"/>
    <property type="match status" value="1"/>
</dbReference>
<dbReference type="EMBL" id="KV441397">
    <property type="protein sequence ID" value="OAF58237.1"/>
    <property type="molecule type" value="Genomic_DNA"/>
</dbReference>
<dbReference type="Pfam" id="PF04111">
    <property type="entry name" value="APG6"/>
    <property type="match status" value="1"/>
</dbReference>
<sequence length="443" mass="47065">MNCQKCRAPLKLDSSLESLNPAAFNLLVDSTHETPKAPPPSRPAYPPERKALYDAASRSDAPASYKRTTPTNPGMSFVLLSSSEAAPPALSLPSTKRSSSPTSPTTPPTSTSHETERANRLFALLSARSDIDHPICTECTSLLLSSLSARLSASLRERDAYTAFLTHLHQTAPTPSSLAAAQTSLSSARDAEEAATSSLLSLERTQSVLATELASLSASAASLDAAEAGFWHSHNTFSTNLAAAQGMHASLSAAATHDARLLNLLQRTNVHNDSFPISHDGTFGTIAGLRLGRLAAHPVDWPEINAAWGHTLLLLATVAKALDVKVQGYEMQPLGSTSRIVAMRGGRKVVLELYTSGDLPLGLTFLHRRFDAAMVAFLACLKQVGEGVPGRAMPYKIEGDKIGGECIRLGVAQDDGWSSACKYVLTCCKFLLAHVSNAGLGRR</sequence>